<evidence type="ECO:0000256" key="1">
    <source>
        <dbReference type="ARBA" id="ARBA00004305"/>
    </source>
</evidence>
<dbReference type="Gene3D" id="3.90.20.20">
    <property type="match status" value="1"/>
</dbReference>
<dbReference type="AlphaFoldDB" id="A0A164VPI4"/>
<evidence type="ECO:0000256" key="4">
    <source>
        <dbReference type="ARBA" id="ARBA00023128"/>
    </source>
</evidence>
<dbReference type="GO" id="GO:0006457">
    <property type="term" value="P:protein folding"/>
    <property type="evidence" value="ECO:0007669"/>
    <property type="project" value="InterPro"/>
</dbReference>
<dbReference type="GO" id="GO:0051082">
    <property type="term" value="F:unfolded protein binding"/>
    <property type="evidence" value="ECO:0007669"/>
    <property type="project" value="TreeGrafter"/>
</dbReference>
<comment type="similarity">
    <text evidence="2 8">Belongs to the GrpE family.</text>
</comment>
<keyword evidence="3" id="KW-0809">Transit peptide</keyword>
<dbReference type="FunFam" id="2.30.22.10:FF:000002">
    <property type="entry name" value="GrpE protein homolog"/>
    <property type="match status" value="1"/>
</dbReference>
<keyword evidence="4 7" id="KW-0496">Mitochondrion</keyword>
<evidence type="ECO:0000256" key="9">
    <source>
        <dbReference type="SAM" id="MobiDB-lite"/>
    </source>
</evidence>
<reference evidence="10 11" key="1">
    <citation type="submission" date="2016-03" db="EMBL/GenBank/DDBJ databases">
        <title>EvidentialGene: Evidence-directed Construction of Genes on Genomes.</title>
        <authorList>
            <person name="Gilbert D.G."/>
            <person name="Choi J.-H."/>
            <person name="Mockaitis K."/>
            <person name="Colbourne J."/>
            <person name="Pfrender M."/>
        </authorList>
    </citation>
    <scope>NUCLEOTIDE SEQUENCE [LARGE SCALE GENOMIC DNA]</scope>
    <source>
        <strain evidence="10 11">Xinb3</strain>
        <tissue evidence="10">Complete organism</tissue>
    </source>
</reference>
<dbReference type="FunFam" id="3.90.20.20:FF:000003">
    <property type="entry name" value="GrpE protein homolog"/>
    <property type="match status" value="1"/>
</dbReference>
<feature type="region of interest" description="Disordered" evidence="9">
    <location>
        <begin position="36"/>
        <end position="58"/>
    </location>
</feature>
<dbReference type="GO" id="GO:0001405">
    <property type="term" value="C:PAM complex, Tim23 associated import motor"/>
    <property type="evidence" value="ECO:0007669"/>
    <property type="project" value="TreeGrafter"/>
</dbReference>
<comment type="subcellular location">
    <subcellularLocation>
        <location evidence="1 7">Mitochondrion matrix</location>
    </subcellularLocation>
</comment>
<evidence type="ECO:0000256" key="7">
    <source>
        <dbReference type="RuleBase" id="RU000640"/>
    </source>
</evidence>
<dbReference type="PANTHER" id="PTHR21237">
    <property type="entry name" value="GRPE PROTEIN"/>
    <property type="match status" value="1"/>
</dbReference>
<dbReference type="GO" id="GO:0000774">
    <property type="term" value="F:adenyl-nucleotide exchange factor activity"/>
    <property type="evidence" value="ECO:0007669"/>
    <property type="project" value="InterPro"/>
</dbReference>
<dbReference type="OrthoDB" id="201635at2759"/>
<dbReference type="SUPFAM" id="SSF51064">
    <property type="entry name" value="Head domain of nucleotide exchange factor GrpE"/>
    <property type="match status" value="1"/>
</dbReference>
<dbReference type="EMBL" id="LRGB01001361">
    <property type="protein sequence ID" value="KZS12524.1"/>
    <property type="molecule type" value="Genomic_DNA"/>
</dbReference>
<dbReference type="SUPFAM" id="SSF58014">
    <property type="entry name" value="Coiled-coil domain of nucleotide exchange factor GrpE"/>
    <property type="match status" value="1"/>
</dbReference>
<name>A0A164VPI4_9CRUS</name>
<evidence type="ECO:0000256" key="3">
    <source>
        <dbReference type="ARBA" id="ARBA00022946"/>
    </source>
</evidence>
<sequence>MASTCLRVSQGLIPSFRGIVRRKYLSANSVGAVRNVSTSADEKAAPPPAELSENERKLSSEIESLSKDVETFKEKISDLDDKYKRSLADTENMRKRLTKQIEDAKLFGIQGFCKDLLTVSDILQKATECVPAEELKTNSPLKNLYEGLTMTEAELQKVFKRHGLVPVSPLGEKFNPNHHEALFEQPVEGKEPGTVIAVTKIGYKLHERIVRPAMVGVAK</sequence>
<accession>A0A164VPI4</accession>
<dbReference type="GO" id="GO:0042803">
    <property type="term" value="F:protein homodimerization activity"/>
    <property type="evidence" value="ECO:0007669"/>
    <property type="project" value="InterPro"/>
</dbReference>
<evidence type="ECO:0000256" key="8">
    <source>
        <dbReference type="RuleBase" id="RU004478"/>
    </source>
</evidence>
<dbReference type="InterPro" id="IPR013805">
    <property type="entry name" value="GrpE_CC"/>
</dbReference>
<evidence type="ECO:0000313" key="11">
    <source>
        <dbReference type="Proteomes" id="UP000076858"/>
    </source>
</evidence>
<dbReference type="Gene3D" id="2.30.22.10">
    <property type="entry name" value="Head domain of nucleotide exchange factor GrpE"/>
    <property type="match status" value="1"/>
</dbReference>
<dbReference type="STRING" id="35525.A0A164VPI4"/>
<dbReference type="InterPro" id="IPR000740">
    <property type="entry name" value="GrpE"/>
</dbReference>
<proteinExistence type="inferred from homology"/>
<comment type="caution">
    <text evidence="10">The sequence shown here is derived from an EMBL/GenBank/DDBJ whole genome shotgun (WGS) entry which is preliminary data.</text>
</comment>
<evidence type="ECO:0000256" key="2">
    <source>
        <dbReference type="ARBA" id="ARBA00009054"/>
    </source>
</evidence>
<dbReference type="CDD" id="cd00446">
    <property type="entry name" value="GrpE"/>
    <property type="match status" value="1"/>
</dbReference>
<evidence type="ECO:0000256" key="6">
    <source>
        <dbReference type="ARBA" id="ARBA00045572"/>
    </source>
</evidence>
<dbReference type="InterPro" id="IPR009012">
    <property type="entry name" value="GrpE_head"/>
</dbReference>
<dbReference type="GO" id="GO:0030150">
    <property type="term" value="P:protein import into mitochondrial matrix"/>
    <property type="evidence" value="ECO:0007669"/>
    <property type="project" value="TreeGrafter"/>
</dbReference>
<evidence type="ECO:0000256" key="5">
    <source>
        <dbReference type="ARBA" id="ARBA00023186"/>
    </source>
</evidence>
<keyword evidence="11" id="KW-1185">Reference proteome</keyword>
<protein>
    <recommendedName>
        <fullName evidence="7">GrpE protein homolog</fullName>
    </recommendedName>
</protein>
<dbReference type="Proteomes" id="UP000076858">
    <property type="component" value="Unassembled WGS sequence"/>
</dbReference>
<dbReference type="GO" id="GO:0051087">
    <property type="term" value="F:protein-folding chaperone binding"/>
    <property type="evidence" value="ECO:0007669"/>
    <property type="project" value="InterPro"/>
</dbReference>
<evidence type="ECO:0000313" key="10">
    <source>
        <dbReference type="EMBL" id="KZS12524.1"/>
    </source>
</evidence>
<dbReference type="PRINTS" id="PR00773">
    <property type="entry name" value="GRPEPROTEIN"/>
</dbReference>
<dbReference type="PANTHER" id="PTHR21237:SF23">
    <property type="entry name" value="GRPE PROTEIN HOMOLOG, MITOCHONDRIAL"/>
    <property type="match status" value="1"/>
</dbReference>
<dbReference type="Pfam" id="PF01025">
    <property type="entry name" value="GrpE"/>
    <property type="match status" value="1"/>
</dbReference>
<gene>
    <name evidence="10" type="ORF">APZ42_022619</name>
</gene>
<dbReference type="HAMAP" id="MF_01151">
    <property type="entry name" value="GrpE"/>
    <property type="match status" value="1"/>
</dbReference>
<organism evidence="10 11">
    <name type="scientific">Daphnia magna</name>
    <dbReference type="NCBI Taxonomy" id="35525"/>
    <lineage>
        <taxon>Eukaryota</taxon>
        <taxon>Metazoa</taxon>
        <taxon>Ecdysozoa</taxon>
        <taxon>Arthropoda</taxon>
        <taxon>Crustacea</taxon>
        <taxon>Branchiopoda</taxon>
        <taxon>Diplostraca</taxon>
        <taxon>Cladocera</taxon>
        <taxon>Anomopoda</taxon>
        <taxon>Daphniidae</taxon>
        <taxon>Daphnia</taxon>
    </lineage>
</organism>
<comment type="function">
    <text evidence="6">Essential component of the PAM complex, a complex required for the translocation of transit peptide-containing proteins from the inner membrane into the mitochondrial matrix in an ATP-dependent manner. Seems to control the nucleotide-dependent binding of mitochondrial HSP70 to substrate proteins.</text>
</comment>
<keyword evidence="5 7" id="KW-0143">Chaperone</keyword>
<dbReference type="PROSITE" id="PS01071">
    <property type="entry name" value="GRPE"/>
    <property type="match status" value="1"/>
</dbReference>